<keyword evidence="1" id="KW-0812">Transmembrane</keyword>
<dbReference type="EMBL" id="LGVR01000045">
    <property type="protein sequence ID" value="KOA86672.1"/>
    <property type="molecule type" value="Genomic_DNA"/>
</dbReference>
<feature type="transmembrane region" description="Helical" evidence="1">
    <location>
        <begin position="59"/>
        <end position="75"/>
    </location>
</feature>
<comment type="caution">
    <text evidence="2">The sequence shown here is derived from an EMBL/GenBank/DDBJ whole genome shotgun (WGS) entry which is preliminary data.</text>
</comment>
<name>A0A9Q1UY82_CLOBO</name>
<protein>
    <submittedName>
        <fullName evidence="2">Transposase</fullName>
    </submittedName>
</protein>
<dbReference type="Proteomes" id="UP000037540">
    <property type="component" value="Unassembled WGS sequence"/>
</dbReference>
<proteinExistence type="predicted"/>
<evidence type="ECO:0000313" key="2">
    <source>
        <dbReference type="EMBL" id="KOA86672.1"/>
    </source>
</evidence>
<gene>
    <name evidence="2" type="ORF">ADU74_08375</name>
</gene>
<organism evidence="2 3">
    <name type="scientific">Clostridium botulinum</name>
    <dbReference type="NCBI Taxonomy" id="1491"/>
    <lineage>
        <taxon>Bacteria</taxon>
        <taxon>Bacillati</taxon>
        <taxon>Bacillota</taxon>
        <taxon>Clostridia</taxon>
        <taxon>Eubacteriales</taxon>
        <taxon>Clostridiaceae</taxon>
        <taxon>Clostridium</taxon>
    </lineage>
</organism>
<keyword evidence="1" id="KW-1133">Transmembrane helix</keyword>
<evidence type="ECO:0000256" key="1">
    <source>
        <dbReference type="SAM" id="Phobius"/>
    </source>
</evidence>
<keyword evidence="1" id="KW-0472">Membrane</keyword>
<sequence length="78" mass="9262">MKNTKKRSYRKSNRKGKIISKKIRTNIKGYINPIITSLISTFINKLVFSTNKIIKSTDIYFLILSAMILFTYYYLHKH</sequence>
<reference evidence="2 3" key="1">
    <citation type="submission" date="2015-07" db="EMBL/GenBank/DDBJ databases">
        <title>Draft genome sequences of 17 French Clostridium botulinum group III.</title>
        <authorList>
            <person name="Woudstra C."/>
            <person name="Le Marechal C."/>
            <person name="Souillard R."/>
            <person name="Bayon-Auboyer M.-H."/>
            <person name="Dessouter D."/>
            <person name="Fach P."/>
        </authorList>
    </citation>
    <scope>NUCLEOTIDE SEQUENCE [LARGE SCALE GENOMIC DNA]</scope>
    <source>
        <strain evidence="2 3">12LNRI-CD</strain>
    </source>
</reference>
<dbReference type="AlphaFoldDB" id="A0A9Q1UY82"/>
<feature type="transmembrane region" description="Helical" evidence="1">
    <location>
        <begin position="30"/>
        <end position="47"/>
    </location>
</feature>
<accession>A0A9Q1UY82</accession>
<evidence type="ECO:0000313" key="3">
    <source>
        <dbReference type="Proteomes" id="UP000037540"/>
    </source>
</evidence>